<comment type="function">
    <text evidence="9">Has a role in transport between endoplasmic reticulum and Golgi.</text>
</comment>
<name>A0A7S2UL83_9STRA</name>
<dbReference type="EMBL" id="HBHQ01018974">
    <property type="protein sequence ID" value="CAD9820904.1"/>
    <property type="molecule type" value="Transcribed_RNA"/>
</dbReference>
<keyword evidence="3 9" id="KW-0812">Transmembrane</keyword>
<dbReference type="GO" id="GO:0005793">
    <property type="term" value="C:endoplasmic reticulum-Golgi intermediate compartment"/>
    <property type="evidence" value="ECO:0007669"/>
    <property type="project" value="UniProtKB-UniRule"/>
</dbReference>
<evidence type="ECO:0000313" key="11">
    <source>
        <dbReference type="EMBL" id="CAD9820904.1"/>
    </source>
</evidence>
<evidence type="ECO:0000256" key="7">
    <source>
        <dbReference type="ARBA" id="ARBA00023034"/>
    </source>
</evidence>
<keyword evidence="2 9" id="KW-0813">Transport</keyword>
<feature type="compositionally biased region" description="Low complexity" evidence="10">
    <location>
        <begin position="45"/>
        <end position="101"/>
    </location>
</feature>
<evidence type="ECO:0000256" key="1">
    <source>
        <dbReference type="ARBA" id="ARBA00009727"/>
    </source>
</evidence>
<reference evidence="11" key="1">
    <citation type="submission" date="2021-01" db="EMBL/GenBank/DDBJ databases">
        <authorList>
            <person name="Corre E."/>
            <person name="Pelletier E."/>
            <person name="Niang G."/>
            <person name="Scheremetjew M."/>
            <person name="Finn R."/>
            <person name="Kale V."/>
            <person name="Holt S."/>
            <person name="Cochrane G."/>
            <person name="Meng A."/>
            <person name="Brown T."/>
            <person name="Cohen L."/>
        </authorList>
    </citation>
    <scope>NUCLEOTIDE SEQUENCE</scope>
    <source>
        <strain evidence="11">CCMP2084</strain>
    </source>
</reference>
<evidence type="ECO:0000256" key="5">
    <source>
        <dbReference type="ARBA" id="ARBA00022927"/>
    </source>
</evidence>
<evidence type="ECO:0000256" key="9">
    <source>
        <dbReference type="RuleBase" id="RU368073"/>
    </source>
</evidence>
<evidence type="ECO:0000256" key="6">
    <source>
        <dbReference type="ARBA" id="ARBA00022989"/>
    </source>
</evidence>
<dbReference type="AlphaFoldDB" id="A0A7S2UL83"/>
<dbReference type="GO" id="GO:0030134">
    <property type="term" value="C:COPII-coated ER to Golgi transport vesicle"/>
    <property type="evidence" value="ECO:0007669"/>
    <property type="project" value="TreeGrafter"/>
</dbReference>
<dbReference type="Pfam" id="PF03878">
    <property type="entry name" value="YIF1"/>
    <property type="match status" value="1"/>
</dbReference>
<organism evidence="11">
    <name type="scientific">Attheya septentrionalis</name>
    <dbReference type="NCBI Taxonomy" id="420275"/>
    <lineage>
        <taxon>Eukaryota</taxon>
        <taxon>Sar</taxon>
        <taxon>Stramenopiles</taxon>
        <taxon>Ochrophyta</taxon>
        <taxon>Bacillariophyta</taxon>
        <taxon>Coscinodiscophyceae</taxon>
        <taxon>Chaetocerotophycidae</taxon>
        <taxon>Chaetocerotales</taxon>
        <taxon>Attheyaceae</taxon>
        <taxon>Attheya</taxon>
    </lineage>
</organism>
<feature type="transmembrane region" description="Helical" evidence="9">
    <location>
        <begin position="217"/>
        <end position="236"/>
    </location>
</feature>
<protein>
    <recommendedName>
        <fullName evidence="9">Protein YIF1</fullName>
    </recommendedName>
</protein>
<keyword evidence="8 9" id="KW-0472">Membrane</keyword>
<dbReference type="GO" id="GO:0006888">
    <property type="term" value="P:endoplasmic reticulum to Golgi vesicle-mediated transport"/>
    <property type="evidence" value="ECO:0007669"/>
    <property type="project" value="UniProtKB-UniRule"/>
</dbReference>
<feature type="region of interest" description="Disordered" evidence="10">
    <location>
        <begin position="1"/>
        <end position="107"/>
    </location>
</feature>
<evidence type="ECO:0000256" key="8">
    <source>
        <dbReference type="ARBA" id="ARBA00023136"/>
    </source>
</evidence>
<evidence type="ECO:0000256" key="3">
    <source>
        <dbReference type="ARBA" id="ARBA00022692"/>
    </source>
</evidence>
<feature type="compositionally biased region" description="Low complexity" evidence="10">
    <location>
        <begin position="1"/>
        <end position="11"/>
    </location>
</feature>
<sequence length="377" mass="41677">MSGYYGQQQQSGGTGSNGFYNQGAYEQPQHSQPQGGTYGGGYGGMQPEQQQQQQQQQPQQQNQNQNNSQQQWHQSSSAPVSSSIGGQQQHQQQNQQQQQQQTMPQPGMFNPVAAAAVFSAATGGQGLNNDALMKMAESAGSNMMTSGWAQMVPGMDRAMNTLRFYFAVDNRYVKKKIIRILFPFLSKQWKRMEAEPTGPQMQSRFELPIVDDNAPDLYLPCMTLITYVLLCALCYGSAGKFDPEVIPDVCTKCFFTQVMEVLVMRAGLWAMQAPIPMLDLFSYTGYKYLGLCINMLAGLALLHFGKGVAGYYGTFLWTASAASFFMLKTMANNIPRITAAEGPKREVMVLAFAASQCATMWFVSNTKFLHSENATSI</sequence>
<accession>A0A7S2UL83</accession>
<keyword evidence="6 9" id="KW-1133">Transmembrane helix</keyword>
<dbReference type="GO" id="GO:0005789">
    <property type="term" value="C:endoplasmic reticulum membrane"/>
    <property type="evidence" value="ECO:0007669"/>
    <property type="project" value="UniProtKB-SubCell"/>
</dbReference>
<keyword evidence="4 9" id="KW-0256">Endoplasmic reticulum</keyword>
<dbReference type="GO" id="GO:0015031">
    <property type="term" value="P:protein transport"/>
    <property type="evidence" value="ECO:0007669"/>
    <property type="project" value="UniProtKB-KW"/>
</dbReference>
<keyword evidence="5 9" id="KW-0653">Protein transport</keyword>
<feature type="transmembrane region" description="Helical" evidence="9">
    <location>
        <begin position="310"/>
        <end position="327"/>
    </location>
</feature>
<evidence type="ECO:0000256" key="10">
    <source>
        <dbReference type="SAM" id="MobiDB-lite"/>
    </source>
</evidence>
<dbReference type="InterPro" id="IPR005578">
    <property type="entry name" value="Yif1_fam"/>
</dbReference>
<evidence type="ECO:0000256" key="4">
    <source>
        <dbReference type="ARBA" id="ARBA00022824"/>
    </source>
</evidence>
<dbReference type="PANTHER" id="PTHR14083:SF0">
    <property type="entry name" value="YIP1D-INTERACTING FACTOR 1, ISOFORM C"/>
    <property type="match status" value="1"/>
</dbReference>
<comment type="subcellular location">
    <subcellularLocation>
        <location evidence="9">Endoplasmic reticulum membrane</location>
        <topology evidence="9">Multi-pass membrane protein</topology>
    </subcellularLocation>
    <subcellularLocation>
        <location evidence="9">Golgi apparatus membrane</location>
        <topology evidence="9">Multi-pass membrane protein</topology>
    </subcellularLocation>
</comment>
<keyword evidence="7 9" id="KW-0333">Golgi apparatus</keyword>
<gene>
    <name evidence="11" type="ORF">ASEP1449_LOCUS12737</name>
</gene>
<comment type="caution">
    <text evidence="9">Lacks conserved residue(s) required for the propagation of feature annotation.</text>
</comment>
<evidence type="ECO:0000256" key="2">
    <source>
        <dbReference type="ARBA" id="ARBA00022448"/>
    </source>
</evidence>
<comment type="similarity">
    <text evidence="1 9">Belongs to the YIF1 family.</text>
</comment>
<proteinExistence type="inferred from homology"/>
<dbReference type="GO" id="GO:0000139">
    <property type="term" value="C:Golgi membrane"/>
    <property type="evidence" value="ECO:0007669"/>
    <property type="project" value="UniProtKB-SubCell"/>
</dbReference>
<dbReference type="PANTHER" id="PTHR14083">
    <property type="entry name" value="YIP1 INTERACTING FACTOR HOMOLOG YIF1 PROTEIN"/>
    <property type="match status" value="1"/>
</dbReference>